<proteinExistence type="predicted"/>
<dbReference type="OrthoDB" id="9947676at2"/>
<sequence>MLAHFMLFSEADIEYRFLLATTQFEKSESLKPSYNKEDSGYLMSRYHKISLGFVNARNRNKKK</sequence>
<protein>
    <submittedName>
        <fullName evidence="1">Uncharacterized protein</fullName>
    </submittedName>
</protein>
<evidence type="ECO:0000313" key="2">
    <source>
        <dbReference type="Proteomes" id="UP000001822"/>
    </source>
</evidence>
<dbReference type="Proteomes" id="UP000001822">
    <property type="component" value="Chromosome"/>
</dbReference>
<dbReference type="RefSeq" id="WP_011583567.1">
    <property type="nucleotide sequence ID" value="NC_008255.1"/>
</dbReference>
<accession>A0A6N4SMF7</accession>
<organism evidence="1 2">
    <name type="scientific">Cytophaga hutchinsonii (strain ATCC 33406 / DSM 1761 / CIP 103989 / NBRC 15051 / NCIMB 9469 / D465)</name>
    <dbReference type="NCBI Taxonomy" id="269798"/>
    <lineage>
        <taxon>Bacteria</taxon>
        <taxon>Pseudomonadati</taxon>
        <taxon>Bacteroidota</taxon>
        <taxon>Cytophagia</taxon>
        <taxon>Cytophagales</taxon>
        <taxon>Cytophagaceae</taxon>
        <taxon>Cytophaga</taxon>
    </lineage>
</organism>
<dbReference type="EMBL" id="CP000383">
    <property type="protein sequence ID" value="ABG57451.1"/>
    <property type="molecule type" value="Genomic_DNA"/>
</dbReference>
<dbReference type="AlphaFoldDB" id="A0A6N4SMF7"/>
<name>A0A6N4SMF7_CYTH3</name>
<dbReference type="KEGG" id="chu:CHU_0159"/>
<keyword evidence="2" id="KW-1185">Reference proteome</keyword>
<gene>
    <name evidence="1" type="ordered locus">CHU_0159</name>
</gene>
<evidence type="ECO:0000313" key="1">
    <source>
        <dbReference type="EMBL" id="ABG57451.1"/>
    </source>
</evidence>
<reference evidence="1 2" key="1">
    <citation type="journal article" date="2007" name="Appl. Environ. Microbiol.">
        <title>Genome sequence of the cellulolytic gliding bacterium Cytophaga hutchinsonii.</title>
        <authorList>
            <person name="Xie G."/>
            <person name="Bruce D.C."/>
            <person name="Challacombe J.F."/>
            <person name="Chertkov O."/>
            <person name="Detter J.C."/>
            <person name="Gilna P."/>
            <person name="Han C.S."/>
            <person name="Lucas S."/>
            <person name="Misra M."/>
            <person name="Myers G.L."/>
            <person name="Richardson P."/>
            <person name="Tapia R."/>
            <person name="Thayer N."/>
            <person name="Thompson L.S."/>
            <person name="Brettin T.S."/>
            <person name="Henrissat B."/>
            <person name="Wilson D.B."/>
            <person name="McBride M.J."/>
        </authorList>
    </citation>
    <scope>NUCLEOTIDE SEQUENCE [LARGE SCALE GENOMIC DNA]</scope>
    <source>
        <strain evidence="2">ATCC 33406 / DSM 1761 / CIP 103989 / NBRC 15051 / NCIMB 9469 / D465</strain>
    </source>
</reference>